<reference evidence="1 2" key="1">
    <citation type="journal article" date="2015" name="Genome Announc.">
        <title>Complete Genome Sequence of Corynebacterium camporealensis DSM 44610, Isolated from the Milk of a Manchega Sheep with Subclinical Mastitis.</title>
        <authorList>
            <person name="Ruckert C."/>
            <person name="Albersmeier A."/>
            <person name="Winkler A."/>
            <person name="Tauch A."/>
        </authorList>
    </citation>
    <scope>NUCLEOTIDE SEQUENCE [LARGE SCALE GENOMIC DNA]</scope>
    <source>
        <strain evidence="1 2">DSM 44610</strain>
    </source>
</reference>
<dbReference type="HOGENOM" id="CLU_168842_0_0_11"/>
<sequence>MDIKFGFADTARELVIKAEGTQEELTSQINSALADNSTLELSDDKGRKYIVRTDRVVYVEIGATKPHAVGFAGV</sequence>
<dbReference type="AlphaFoldDB" id="A0A0F6T9Z1"/>
<dbReference type="PATRIC" id="fig|161896.4.peg.640"/>
<dbReference type="Pfam" id="PF11305">
    <property type="entry name" value="DUF3107"/>
    <property type="match status" value="1"/>
</dbReference>
<dbReference type="EMBL" id="CP011311">
    <property type="protein sequence ID" value="AKE38629.1"/>
    <property type="molecule type" value="Genomic_DNA"/>
</dbReference>
<proteinExistence type="predicted"/>
<gene>
    <name evidence="1" type="ORF">UL81_03240</name>
</gene>
<keyword evidence="2" id="KW-1185">Reference proteome</keyword>
<dbReference type="KEGG" id="ccj:UL81_03240"/>
<protein>
    <submittedName>
        <fullName evidence="1">Uncharacterized protein</fullName>
    </submittedName>
</protein>
<dbReference type="STRING" id="161896.UL81_03240"/>
<organism evidence="1 2">
    <name type="scientific">Corynebacterium camporealensis</name>
    <dbReference type="NCBI Taxonomy" id="161896"/>
    <lineage>
        <taxon>Bacteria</taxon>
        <taxon>Bacillati</taxon>
        <taxon>Actinomycetota</taxon>
        <taxon>Actinomycetes</taxon>
        <taxon>Mycobacteriales</taxon>
        <taxon>Corynebacteriaceae</taxon>
        <taxon>Corynebacterium</taxon>
    </lineage>
</organism>
<dbReference type="InterPro" id="IPR021456">
    <property type="entry name" value="DUF3107"/>
</dbReference>
<evidence type="ECO:0000313" key="2">
    <source>
        <dbReference type="Proteomes" id="UP000033566"/>
    </source>
</evidence>
<name>A0A0F6T9Z1_9CORY</name>
<dbReference type="OrthoDB" id="3268468at2"/>
<evidence type="ECO:0000313" key="1">
    <source>
        <dbReference type="EMBL" id="AKE38629.1"/>
    </source>
</evidence>
<accession>A0A0F6T9Z1</accession>
<dbReference type="RefSeq" id="WP_035106903.1">
    <property type="nucleotide sequence ID" value="NZ_CP011311.1"/>
</dbReference>
<dbReference type="Proteomes" id="UP000033566">
    <property type="component" value="Chromosome"/>
</dbReference>